<accession>A0ABP8PMH8</accession>
<gene>
    <name evidence="1" type="ORF">GCM10023171_31940</name>
</gene>
<dbReference type="EMBL" id="BAABGP010000022">
    <property type="protein sequence ID" value="GAA4490036.1"/>
    <property type="molecule type" value="Genomic_DNA"/>
</dbReference>
<comment type="caution">
    <text evidence="1">The sequence shown here is derived from an EMBL/GenBank/DDBJ whole genome shotgun (WGS) entry which is preliminary data.</text>
</comment>
<evidence type="ECO:0000313" key="2">
    <source>
        <dbReference type="Proteomes" id="UP001500731"/>
    </source>
</evidence>
<proteinExistence type="predicted"/>
<organism evidence="1 2">
    <name type="scientific">Microbacterium panaciterrae</name>
    <dbReference type="NCBI Taxonomy" id="985759"/>
    <lineage>
        <taxon>Bacteria</taxon>
        <taxon>Bacillati</taxon>
        <taxon>Actinomycetota</taxon>
        <taxon>Actinomycetes</taxon>
        <taxon>Micrococcales</taxon>
        <taxon>Microbacteriaceae</taxon>
        <taxon>Microbacterium</taxon>
    </lineage>
</organism>
<protein>
    <submittedName>
        <fullName evidence="1">Uncharacterized protein</fullName>
    </submittedName>
</protein>
<name>A0ABP8PMH8_9MICO</name>
<sequence>MVAIPVAARVAPKTAAATRFVVVFMVLRSGAEGACAAALARLREESDKSPGRAGGGAREFADA</sequence>
<evidence type="ECO:0000313" key="1">
    <source>
        <dbReference type="EMBL" id="GAA4490036.1"/>
    </source>
</evidence>
<dbReference type="Proteomes" id="UP001500731">
    <property type="component" value="Unassembled WGS sequence"/>
</dbReference>
<reference evidence="2" key="1">
    <citation type="journal article" date="2019" name="Int. J. Syst. Evol. Microbiol.">
        <title>The Global Catalogue of Microorganisms (GCM) 10K type strain sequencing project: providing services to taxonomists for standard genome sequencing and annotation.</title>
        <authorList>
            <consortium name="The Broad Institute Genomics Platform"/>
            <consortium name="The Broad Institute Genome Sequencing Center for Infectious Disease"/>
            <person name="Wu L."/>
            <person name="Ma J."/>
        </authorList>
    </citation>
    <scope>NUCLEOTIDE SEQUENCE [LARGE SCALE GENOMIC DNA]</scope>
    <source>
        <strain evidence="2">JCM 17839</strain>
    </source>
</reference>
<keyword evidence="2" id="KW-1185">Reference proteome</keyword>